<keyword evidence="6" id="KW-0460">Magnesium</keyword>
<dbReference type="GO" id="GO:0005737">
    <property type="term" value="C:cytoplasm"/>
    <property type="evidence" value="ECO:0007669"/>
    <property type="project" value="TreeGrafter"/>
</dbReference>
<dbReference type="Gene3D" id="3.30.420.10">
    <property type="entry name" value="Ribonuclease H-like superfamily/Ribonuclease H"/>
    <property type="match status" value="1"/>
</dbReference>
<dbReference type="PANTHER" id="PTHR13058:SF22">
    <property type="entry name" value="EXODEOXYRIBONUCLEASE III"/>
    <property type="match status" value="1"/>
</dbReference>
<reference evidence="9" key="1">
    <citation type="journal article" date="2023" name="bioRxiv">
        <title>Scaffold-level genome assemblies of two parasitoid biocontrol wasps reveal the parthenogenesis mechanism and an associated novel virus.</title>
        <authorList>
            <person name="Inwood S."/>
            <person name="Skelly J."/>
            <person name="Guhlin J."/>
            <person name="Harrop T."/>
            <person name="Goldson S."/>
            <person name="Dearden P."/>
        </authorList>
    </citation>
    <scope>NUCLEOTIDE SEQUENCE</scope>
    <source>
        <strain evidence="9">Lincoln</strain>
        <tissue evidence="9">Whole body</tissue>
    </source>
</reference>
<protein>
    <recommendedName>
        <fullName evidence="8">Exonuclease domain-containing protein</fullName>
    </recommendedName>
</protein>
<dbReference type="AlphaFoldDB" id="A0AA39FTC4"/>
<keyword evidence="2" id="KW-0540">Nuclease</keyword>
<evidence type="ECO:0000256" key="1">
    <source>
        <dbReference type="ARBA" id="ARBA00001946"/>
    </source>
</evidence>
<dbReference type="SUPFAM" id="SSF53098">
    <property type="entry name" value="Ribonuclease H-like"/>
    <property type="match status" value="1"/>
</dbReference>
<evidence type="ECO:0000256" key="5">
    <source>
        <dbReference type="ARBA" id="ARBA00022839"/>
    </source>
</evidence>
<comment type="similarity">
    <text evidence="7">Belongs to the exonuclease superfamily. TREX family.</text>
</comment>
<evidence type="ECO:0000256" key="3">
    <source>
        <dbReference type="ARBA" id="ARBA00022723"/>
    </source>
</evidence>
<name>A0AA39FTC4_MICHY</name>
<proteinExistence type="inferred from homology"/>
<dbReference type="GO" id="GO:0006308">
    <property type="term" value="P:DNA catabolic process"/>
    <property type="evidence" value="ECO:0007669"/>
    <property type="project" value="TreeGrafter"/>
</dbReference>
<comment type="caution">
    <text evidence="9">The sequence shown here is derived from an EMBL/GenBank/DDBJ whole genome shotgun (WGS) entry which is preliminary data.</text>
</comment>
<dbReference type="Proteomes" id="UP001168972">
    <property type="component" value="Unassembled WGS sequence"/>
</dbReference>
<keyword evidence="10" id="KW-1185">Reference proteome</keyword>
<dbReference type="InterPro" id="IPR040393">
    <property type="entry name" value="TREX1/2"/>
</dbReference>
<evidence type="ECO:0000256" key="6">
    <source>
        <dbReference type="ARBA" id="ARBA00022842"/>
    </source>
</evidence>
<dbReference type="InterPro" id="IPR036397">
    <property type="entry name" value="RNaseH_sf"/>
</dbReference>
<evidence type="ECO:0000313" key="9">
    <source>
        <dbReference type="EMBL" id="KAK0175477.1"/>
    </source>
</evidence>
<dbReference type="InterPro" id="IPR012337">
    <property type="entry name" value="RNaseH-like_sf"/>
</dbReference>
<evidence type="ECO:0000259" key="8">
    <source>
        <dbReference type="SMART" id="SM00479"/>
    </source>
</evidence>
<comment type="cofactor">
    <cofactor evidence="1">
        <name>Mg(2+)</name>
        <dbReference type="ChEBI" id="CHEBI:18420"/>
    </cofactor>
</comment>
<keyword evidence="3" id="KW-0479">Metal-binding</keyword>
<feature type="domain" description="Exonuclease" evidence="8">
    <location>
        <begin position="11"/>
        <end position="191"/>
    </location>
</feature>
<organism evidence="9 10">
    <name type="scientific">Microctonus hyperodae</name>
    <name type="common">Parasitoid wasp</name>
    <dbReference type="NCBI Taxonomy" id="165561"/>
    <lineage>
        <taxon>Eukaryota</taxon>
        <taxon>Metazoa</taxon>
        <taxon>Ecdysozoa</taxon>
        <taxon>Arthropoda</taxon>
        <taxon>Hexapoda</taxon>
        <taxon>Insecta</taxon>
        <taxon>Pterygota</taxon>
        <taxon>Neoptera</taxon>
        <taxon>Endopterygota</taxon>
        <taxon>Hymenoptera</taxon>
        <taxon>Apocrita</taxon>
        <taxon>Ichneumonoidea</taxon>
        <taxon>Braconidae</taxon>
        <taxon>Euphorinae</taxon>
        <taxon>Microctonus</taxon>
    </lineage>
</organism>
<gene>
    <name evidence="9" type="ORF">PV327_009225</name>
</gene>
<evidence type="ECO:0000313" key="10">
    <source>
        <dbReference type="Proteomes" id="UP001168972"/>
    </source>
</evidence>
<evidence type="ECO:0000256" key="7">
    <source>
        <dbReference type="ARBA" id="ARBA00025769"/>
    </source>
</evidence>
<keyword evidence="4" id="KW-0378">Hydrolase</keyword>
<evidence type="ECO:0000256" key="4">
    <source>
        <dbReference type="ARBA" id="ARBA00022801"/>
    </source>
</evidence>
<dbReference type="GO" id="GO:0003676">
    <property type="term" value="F:nucleic acid binding"/>
    <property type="evidence" value="ECO:0007669"/>
    <property type="project" value="InterPro"/>
</dbReference>
<accession>A0AA39FTC4</accession>
<dbReference type="GO" id="GO:0046872">
    <property type="term" value="F:metal ion binding"/>
    <property type="evidence" value="ECO:0007669"/>
    <property type="project" value="UniProtKB-KW"/>
</dbReference>
<evidence type="ECO:0000256" key="2">
    <source>
        <dbReference type="ARBA" id="ARBA00022722"/>
    </source>
</evidence>
<dbReference type="GO" id="GO:0008296">
    <property type="term" value="F:3'-5'-DNA exonuclease activity"/>
    <property type="evidence" value="ECO:0007669"/>
    <property type="project" value="TreeGrafter"/>
</dbReference>
<dbReference type="PANTHER" id="PTHR13058">
    <property type="entry name" value="THREE PRIME REPAIR EXONUCLEASE 1, 2"/>
    <property type="match status" value="1"/>
</dbReference>
<keyword evidence="5" id="KW-0269">Exonuclease</keyword>
<dbReference type="InterPro" id="IPR054362">
    <property type="entry name" value="Exu_RNase_H-like"/>
</dbReference>
<dbReference type="InterPro" id="IPR013520">
    <property type="entry name" value="Ribonucl_H"/>
</dbReference>
<dbReference type="CDD" id="cd06127">
    <property type="entry name" value="DEDDh"/>
    <property type="match status" value="1"/>
</dbReference>
<dbReference type="EMBL" id="JAQQBR010000005">
    <property type="protein sequence ID" value="KAK0175477.1"/>
    <property type="molecule type" value="Genomic_DNA"/>
</dbReference>
<sequence length="204" mass="22827">MSSSKIHEDIKIVFFDLEGTGLMPEDQIVQIAAKCGNQSFSVYILPTIKFKLDASAMTGLTLVNNELCLKSVPVPTKSPKDAITEFITFLRDVGSKVMLAAHSGSIFDFPKIMRLIRELNMIHEFSSVVCGFIDTFLLLKRKLRSRCRSFSQVNLAKDYLGLHGTSGTHNALVDVEILERIINCDKINLTKEEILRSANSIKIF</sequence>
<reference evidence="9" key="2">
    <citation type="submission" date="2023-03" db="EMBL/GenBank/DDBJ databases">
        <authorList>
            <person name="Inwood S.N."/>
            <person name="Skelly J.G."/>
            <person name="Guhlin J."/>
            <person name="Harrop T.W.R."/>
            <person name="Goldson S.G."/>
            <person name="Dearden P.K."/>
        </authorList>
    </citation>
    <scope>NUCLEOTIDE SEQUENCE</scope>
    <source>
        <strain evidence="9">Lincoln</strain>
        <tissue evidence="9">Whole body</tissue>
    </source>
</reference>
<dbReference type="SMART" id="SM00479">
    <property type="entry name" value="EXOIII"/>
    <property type="match status" value="1"/>
</dbReference>
<dbReference type="Pfam" id="PF22123">
    <property type="entry name" value="Exu_RNase_H_like"/>
    <property type="match status" value="1"/>
</dbReference>